<sequence length="285" mass="31486">MVPDCADPADPTHVHPATMQVDTHDTFSTFADSTDQATPIDSSACAAEADLKNRDQSKYDPKMEEEFRLWIKGFTGTSTGPNFQEDLKDGVILCTLMNKLQLDSVAGFQKFCQRDNLSKFIEAMKNYGVKIEDLFGSNNLCENENMWLVQVSLLALKRQAKAKGQQCGTDTYDKYSEKQERNFDKTTMKAGRCIIQTQMGTNQCASQSGMTAPSTQHHINDTTLGTDKCDNSSISGQMACMQGANQNSQDIGLNQQIYDHNYCQQGPDEAPGLADEFPSPGKAQE</sequence>
<feature type="region of interest" description="Disordered" evidence="11">
    <location>
        <begin position="263"/>
        <end position="285"/>
    </location>
</feature>
<dbReference type="SUPFAM" id="SSF47576">
    <property type="entry name" value="Calponin-homology domain, CH-domain"/>
    <property type="match status" value="1"/>
</dbReference>
<evidence type="ECO:0000256" key="2">
    <source>
        <dbReference type="ARBA" id="ARBA00022553"/>
    </source>
</evidence>
<dbReference type="InterPro" id="IPR050606">
    <property type="entry name" value="Calponin-like"/>
</dbReference>
<keyword evidence="3" id="KW-0677">Repeat</keyword>
<keyword evidence="6" id="KW-0009">Actin-binding</keyword>
<dbReference type="Pfam" id="PF00307">
    <property type="entry name" value="CH"/>
    <property type="match status" value="1"/>
</dbReference>
<dbReference type="InterPro" id="IPR001715">
    <property type="entry name" value="CH_dom"/>
</dbReference>
<keyword evidence="2" id="KW-0597">Phosphoprotein</keyword>
<keyword evidence="4" id="KW-0112">Calmodulin-binding</keyword>
<accession>A0A7E6E3D3</accession>
<dbReference type="PROSITE" id="PS50021">
    <property type="entry name" value="CH"/>
    <property type="match status" value="1"/>
</dbReference>
<dbReference type="GO" id="GO:0015629">
    <property type="term" value="C:actin cytoskeleton"/>
    <property type="evidence" value="ECO:0007669"/>
    <property type="project" value="TreeGrafter"/>
</dbReference>
<dbReference type="Pfam" id="PF00402">
    <property type="entry name" value="Calponin"/>
    <property type="match status" value="1"/>
</dbReference>
<dbReference type="PANTHER" id="PTHR47385">
    <property type="entry name" value="CALPONIN"/>
    <property type="match status" value="1"/>
</dbReference>
<evidence type="ECO:0000256" key="3">
    <source>
        <dbReference type="ARBA" id="ARBA00022737"/>
    </source>
</evidence>
<proteinExistence type="inferred from homology"/>
<dbReference type="PRINTS" id="PR00889">
    <property type="entry name" value="CALPONIN"/>
</dbReference>
<dbReference type="RefSeq" id="XP_035885878.1">
    <property type="nucleotide sequence ID" value="XM_036029985.1"/>
</dbReference>
<protein>
    <recommendedName>
        <fullName evidence="7">Calponin-2</fullName>
    </recommendedName>
    <alternativeName>
        <fullName evidence="10">Calponin H2, smooth muscle</fullName>
    </alternativeName>
    <alternativeName>
        <fullName evidence="9">Neutral calponin</fullName>
    </alternativeName>
</protein>
<evidence type="ECO:0000256" key="10">
    <source>
        <dbReference type="ARBA" id="ARBA00033287"/>
    </source>
</evidence>
<reference evidence="14" key="1">
    <citation type="submission" date="2025-08" db="UniProtKB">
        <authorList>
            <consortium name="RefSeq"/>
        </authorList>
    </citation>
    <scope>IDENTIFICATION</scope>
    <source>
        <tissue evidence="14">Muscle</tissue>
    </source>
</reference>
<dbReference type="GO" id="GO:0007015">
    <property type="term" value="P:actin filament organization"/>
    <property type="evidence" value="ECO:0007669"/>
    <property type="project" value="TreeGrafter"/>
</dbReference>
<evidence type="ECO:0000256" key="7">
    <source>
        <dbReference type="ARBA" id="ARBA00023874"/>
    </source>
</evidence>
<keyword evidence="5" id="KW-0007">Acetylation</keyword>
<keyword evidence="13" id="KW-1185">Reference proteome</keyword>
<dbReference type="GeneID" id="114498846"/>
<evidence type="ECO:0000256" key="6">
    <source>
        <dbReference type="ARBA" id="ARBA00023203"/>
    </source>
</evidence>
<comment type="similarity">
    <text evidence="1">Belongs to the calponin family.</text>
</comment>
<evidence type="ECO:0000256" key="9">
    <source>
        <dbReference type="ARBA" id="ARBA00032203"/>
    </source>
</evidence>
<gene>
    <name evidence="14" type="primary">LOC114498846</name>
</gene>
<dbReference type="InParanoid" id="A0A7E6E3D3"/>
<dbReference type="InterPro" id="IPR003096">
    <property type="entry name" value="SM22_calponin"/>
</dbReference>
<dbReference type="Proteomes" id="UP000504628">
    <property type="component" value="Chromosome 6"/>
</dbReference>
<dbReference type="PANTHER" id="PTHR47385:SF7">
    <property type="entry name" value="CALPONIN-2"/>
    <property type="match status" value="1"/>
</dbReference>
<evidence type="ECO:0000256" key="11">
    <source>
        <dbReference type="SAM" id="MobiDB-lite"/>
    </source>
</evidence>
<dbReference type="OrthoDB" id="21595at2759"/>
<dbReference type="GO" id="GO:0031032">
    <property type="term" value="P:actomyosin structure organization"/>
    <property type="evidence" value="ECO:0007669"/>
    <property type="project" value="InterPro"/>
</dbReference>
<dbReference type="InterPro" id="IPR000557">
    <property type="entry name" value="Calponin_repeat"/>
</dbReference>
<evidence type="ECO:0000256" key="5">
    <source>
        <dbReference type="ARBA" id="ARBA00022990"/>
    </source>
</evidence>
<dbReference type="SMART" id="SM00033">
    <property type="entry name" value="CH"/>
    <property type="match status" value="1"/>
</dbReference>
<dbReference type="Gene3D" id="1.10.418.10">
    <property type="entry name" value="Calponin-like domain"/>
    <property type="match status" value="1"/>
</dbReference>
<dbReference type="GO" id="GO:0005516">
    <property type="term" value="F:calmodulin binding"/>
    <property type="evidence" value="ECO:0007669"/>
    <property type="project" value="UniProtKB-KW"/>
</dbReference>
<dbReference type="AlphaFoldDB" id="A0A7E6E3D3"/>
<dbReference type="KEGG" id="pdic:114498846"/>
<dbReference type="GO" id="GO:0005925">
    <property type="term" value="C:focal adhesion"/>
    <property type="evidence" value="ECO:0007669"/>
    <property type="project" value="TreeGrafter"/>
</dbReference>
<evidence type="ECO:0000313" key="13">
    <source>
        <dbReference type="Proteomes" id="UP000504628"/>
    </source>
</evidence>
<name>A0A7E6E3D3_9CHIR</name>
<dbReference type="InterPro" id="IPR001997">
    <property type="entry name" value="Calponin/LIMCH1"/>
</dbReference>
<evidence type="ECO:0000256" key="4">
    <source>
        <dbReference type="ARBA" id="ARBA00022860"/>
    </source>
</evidence>
<evidence type="ECO:0000256" key="8">
    <source>
        <dbReference type="ARBA" id="ARBA00025109"/>
    </source>
</evidence>
<evidence type="ECO:0000313" key="14">
    <source>
        <dbReference type="RefSeq" id="XP_035885878.1"/>
    </source>
</evidence>
<evidence type="ECO:0000256" key="1">
    <source>
        <dbReference type="ARBA" id="ARBA00009631"/>
    </source>
</evidence>
<dbReference type="GO" id="GO:0051015">
    <property type="term" value="F:actin filament binding"/>
    <property type="evidence" value="ECO:0007669"/>
    <property type="project" value="TreeGrafter"/>
</dbReference>
<comment type="function">
    <text evidence="8">Thin filament-associated protein that is implicated in the regulation and modulation of smooth muscle contraction. It is capable of binding to actin, calmodulin and tropomyosin. The interaction of calponin with actin inhibits the actomyosin Mg-ATPase activity.</text>
</comment>
<dbReference type="PROSITE" id="PS51122">
    <property type="entry name" value="CALPONIN_2"/>
    <property type="match status" value="1"/>
</dbReference>
<evidence type="ECO:0000259" key="12">
    <source>
        <dbReference type="PROSITE" id="PS50021"/>
    </source>
</evidence>
<organism evidence="13 14">
    <name type="scientific">Phyllostomus discolor</name>
    <name type="common">pale spear-nosed bat</name>
    <dbReference type="NCBI Taxonomy" id="89673"/>
    <lineage>
        <taxon>Eukaryota</taxon>
        <taxon>Metazoa</taxon>
        <taxon>Chordata</taxon>
        <taxon>Craniata</taxon>
        <taxon>Vertebrata</taxon>
        <taxon>Euteleostomi</taxon>
        <taxon>Mammalia</taxon>
        <taxon>Eutheria</taxon>
        <taxon>Laurasiatheria</taxon>
        <taxon>Chiroptera</taxon>
        <taxon>Yangochiroptera</taxon>
        <taxon>Phyllostomidae</taxon>
        <taxon>Phyllostominae</taxon>
        <taxon>Phyllostomus</taxon>
    </lineage>
</organism>
<feature type="domain" description="Calponin-homology (CH)" evidence="12">
    <location>
        <begin position="61"/>
        <end position="160"/>
    </location>
</feature>
<dbReference type="PRINTS" id="PR00888">
    <property type="entry name" value="SM22CALPONIN"/>
</dbReference>
<dbReference type="InterPro" id="IPR036872">
    <property type="entry name" value="CH_dom_sf"/>
</dbReference>